<dbReference type="EMBL" id="PTIZ01000013">
    <property type="protein sequence ID" value="PPK73909.1"/>
    <property type="molecule type" value="Genomic_DNA"/>
</dbReference>
<sequence length="434" mass="48227">MERFFLQNSSAWLALQPRRKELWMLFKTIFRSMQLAAIMMAFLFLLSACGRETPQEIPISHDVYVWQRQWTPALKEALAVAGPWISTWHVLGAEIGRRGQLFPVDINSMAVAQTGKPVVLVIRINGQLLGWEPEPIIKASLALVENWRKSGVPVVGLEIDHDCATSRLPEYAKLLGQLRQAMARQDLSLVITALPAWLGAPALPNLLGQVDEAVLQVHSVSNPRHGLFDPEQAGAWVKEFSAISPVRFRVALPTYGSRIAWDAGGRVLAVESEVPMGLAGSRTQELGVKPEAVGALLDTWRHHILPGFTGVAWFRLPTSDDQRAWSLNTWKVVMEGRKLMPKFTAVAVPGEYTGLFDVFVANESDLDGPVPKEIHIMSTQKCGAADALGAYYIVQSQQEVQFHLAKPTTLRAHHRSIIGWVRCTNNEVKVNVYP</sequence>
<evidence type="ECO:0000313" key="2">
    <source>
        <dbReference type="Proteomes" id="UP000240010"/>
    </source>
</evidence>
<reference evidence="1 2" key="1">
    <citation type="submission" date="2018-02" db="EMBL/GenBank/DDBJ databases">
        <title>Subsurface microbial communities from deep shales in Ohio and West Virginia, USA.</title>
        <authorList>
            <person name="Wrighton K."/>
        </authorList>
    </citation>
    <scope>NUCLEOTIDE SEQUENCE [LARGE SCALE GENOMIC DNA]</scope>
    <source>
        <strain evidence="1 2">OWC-DMM</strain>
    </source>
</reference>
<dbReference type="Pfam" id="PF11340">
    <property type="entry name" value="DUF3142"/>
    <property type="match status" value="1"/>
</dbReference>
<accession>A0A2S6H8T9</accession>
<comment type="caution">
    <text evidence="1">The sequence shown here is derived from an EMBL/GenBank/DDBJ whole genome shotgun (WGS) entry which is preliminary data.</text>
</comment>
<dbReference type="RefSeq" id="WP_181050166.1">
    <property type="nucleotide sequence ID" value="NZ_PTIZ01000013.1"/>
</dbReference>
<proteinExistence type="predicted"/>
<dbReference type="Proteomes" id="UP000240010">
    <property type="component" value="Unassembled WGS sequence"/>
</dbReference>
<gene>
    <name evidence="1" type="ORF">B0F87_11320</name>
</gene>
<protein>
    <submittedName>
        <fullName evidence="1">Uncharacterized protein DUF3142</fullName>
    </submittedName>
</protein>
<dbReference type="InterPro" id="IPR021488">
    <property type="entry name" value="DUF3142"/>
</dbReference>
<dbReference type="AlphaFoldDB" id="A0A2S6H8T9"/>
<organism evidence="1 2">
    <name type="scientific">Methylobacter tundripaludum</name>
    <dbReference type="NCBI Taxonomy" id="173365"/>
    <lineage>
        <taxon>Bacteria</taxon>
        <taxon>Pseudomonadati</taxon>
        <taxon>Pseudomonadota</taxon>
        <taxon>Gammaproteobacteria</taxon>
        <taxon>Methylococcales</taxon>
        <taxon>Methylococcaceae</taxon>
        <taxon>Methylobacter</taxon>
    </lineage>
</organism>
<name>A0A2S6H8T9_9GAMM</name>
<evidence type="ECO:0000313" key="1">
    <source>
        <dbReference type="EMBL" id="PPK73909.1"/>
    </source>
</evidence>